<proteinExistence type="predicted"/>
<feature type="region of interest" description="Disordered" evidence="1">
    <location>
        <begin position="1"/>
        <end position="49"/>
    </location>
</feature>
<accession>A0ABD8AA22</accession>
<dbReference type="InterPro" id="IPR035205">
    <property type="entry name" value="DUF5320"/>
</dbReference>
<protein>
    <submittedName>
        <fullName evidence="2">DUF5320 domain-containing protein</fullName>
    </submittedName>
</protein>
<evidence type="ECO:0000313" key="2">
    <source>
        <dbReference type="EMBL" id="WOX56371.1"/>
    </source>
</evidence>
<sequence length="63" mass="6104">MPGFDGTGPSGRGPMTGGRRGRCVPPPAAEGESSAPVLRGAGRGGISWGCGCGFCGGRARGRG</sequence>
<keyword evidence="3" id="KW-1185">Reference proteome</keyword>
<dbReference type="EMBL" id="CP137641">
    <property type="protein sequence ID" value="WOX56371.1"/>
    <property type="molecule type" value="Genomic_DNA"/>
</dbReference>
<dbReference type="Pfam" id="PF17253">
    <property type="entry name" value="DUF5320"/>
    <property type="match status" value="1"/>
</dbReference>
<dbReference type="AlphaFoldDB" id="A0ABD8AA22"/>
<feature type="compositionally biased region" description="Low complexity" evidence="1">
    <location>
        <begin position="29"/>
        <end position="40"/>
    </location>
</feature>
<evidence type="ECO:0000256" key="1">
    <source>
        <dbReference type="SAM" id="MobiDB-lite"/>
    </source>
</evidence>
<dbReference type="Proteomes" id="UP001626603">
    <property type="component" value="Chromosome"/>
</dbReference>
<feature type="compositionally biased region" description="Gly residues" evidence="1">
    <location>
        <begin position="1"/>
        <end position="18"/>
    </location>
</feature>
<organism evidence="2 3">
    <name type="scientific">Methanoculleus palmolei</name>
    <dbReference type="NCBI Taxonomy" id="72612"/>
    <lineage>
        <taxon>Archaea</taxon>
        <taxon>Methanobacteriati</taxon>
        <taxon>Methanobacteriota</taxon>
        <taxon>Stenosarchaea group</taxon>
        <taxon>Methanomicrobia</taxon>
        <taxon>Methanomicrobiales</taxon>
        <taxon>Methanomicrobiaceae</taxon>
        <taxon>Methanoculleus</taxon>
    </lineage>
</organism>
<evidence type="ECO:0000313" key="3">
    <source>
        <dbReference type="Proteomes" id="UP001626603"/>
    </source>
</evidence>
<name>A0ABD8AA22_9EURY</name>
<gene>
    <name evidence="2" type="ORF">R6Y95_03305</name>
</gene>
<reference evidence="2 3" key="1">
    <citation type="submission" date="2023-10" db="EMBL/GenBank/DDBJ databases">
        <title>The complete genome sequence of Methanoculleus palmolei DSM 4273.</title>
        <authorList>
            <person name="Lai S.-J."/>
            <person name="You Y.-T."/>
            <person name="Chen S.-C."/>
        </authorList>
    </citation>
    <scope>NUCLEOTIDE SEQUENCE [LARGE SCALE GENOMIC DNA]</scope>
    <source>
        <strain evidence="2 3">DSM 4273</strain>
    </source>
</reference>